<dbReference type="AlphaFoldDB" id="A0A484FI09"/>
<proteinExistence type="predicted"/>
<evidence type="ECO:0000313" key="1">
    <source>
        <dbReference type="EMBL" id="TDZ17326.1"/>
    </source>
</evidence>
<accession>A0A484FI09</accession>
<name>A0A484FI09_COLOR</name>
<organism evidence="1 2">
    <name type="scientific">Colletotrichum orbiculare (strain 104-T / ATCC 96160 / CBS 514.97 / LARS 414 / MAFF 240422)</name>
    <name type="common">Cucumber anthracnose fungus</name>
    <name type="synonym">Colletotrichum lagenarium</name>
    <dbReference type="NCBI Taxonomy" id="1213857"/>
    <lineage>
        <taxon>Eukaryota</taxon>
        <taxon>Fungi</taxon>
        <taxon>Dikarya</taxon>
        <taxon>Ascomycota</taxon>
        <taxon>Pezizomycotina</taxon>
        <taxon>Sordariomycetes</taxon>
        <taxon>Hypocreomycetidae</taxon>
        <taxon>Glomerellales</taxon>
        <taxon>Glomerellaceae</taxon>
        <taxon>Colletotrichum</taxon>
        <taxon>Colletotrichum orbiculare species complex</taxon>
    </lineage>
</organism>
<reference evidence="2" key="2">
    <citation type="journal article" date="2019" name="Mol. Plant Microbe Interact.">
        <title>Genome sequence resources for four phytopathogenic fungi from the Colletotrichum orbiculare species complex.</title>
        <authorList>
            <person name="Gan P."/>
            <person name="Tsushima A."/>
            <person name="Narusaka M."/>
            <person name="Narusaka Y."/>
            <person name="Takano Y."/>
            <person name="Kubo Y."/>
            <person name="Shirasu K."/>
        </authorList>
    </citation>
    <scope>GENOME REANNOTATION</scope>
    <source>
        <strain evidence="2">104-T / ATCC 96160 / CBS 514.97 / LARS 414 / MAFF 240422</strain>
    </source>
</reference>
<gene>
    <name evidence="1" type="ORF">Cob_v009969</name>
</gene>
<evidence type="ECO:0000313" key="2">
    <source>
        <dbReference type="Proteomes" id="UP000014480"/>
    </source>
</evidence>
<keyword evidence="2" id="KW-1185">Reference proteome</keyword>
<comment type="caution">
    <text evidence="1">The sequence shown here is derived from an EMBL/GenBank/DDBJ whole genome shotgun (WGS) entry which is preliminary data.</text>
</comment>
<sequence>MDKVTVGHFKPASIPGVRSLVLLHKQICHVCQLPPIIDEIGDIDMWTDTPFLGFDPVLDCLSQHVGEGRKGYSLEAFHKTDQPNKTTVGLEGVEGKDALRTAVTLRSKHEERKRGCSP</sequence>
<protein>
    <submittedName>
        <fullName evidence="1">Uncharacterized protein</fullName>
    </submittedName>
</protein>
<dbReference type="Proteomes" id="UP000014480">
    <property type="component" value="Unassembled WGS sequence"/>
</dbReference>
<dbReference type="EMBL" id="AMCV02000031">
    <property type="protein sequence ID" value="TDZ17326.1"/>
    <property type="molecule type" value="Genomic_DNA"/>
</dbReference>
<reference evidence="2" key="1">
    <citation type="journal article" date="2013" name="New Phytol.">
        <title>Comparative genomic and transcriptomic analyses reveal the hemibiotrophic stage shift of Colletotrichum fungi.</title>
        <authorList>
            <person name="Gan P."/>
            <person name="Ikeda K."/>
            <person name="Irieda H."/>
            <person name="Narusaka M."/>
            <person name="O'Connell R.J."/>
            <person name="Narusaka Y."/>
            <person name="Takano Y."/>
            <person name="Kubo Y."/>
            <person name="Shirasu K."/>
        </authorList>
    </citation>
    <scope>NUCLEOTIDE SEQUENCE [LARGE SCALE GENOMIC DNA]</scope>
    <source>
        <strain evidence="2">104-T / ATCC 96160 / CBS 514.97 / LARS 414 / MAFF 240422</strain>
    </source>
</reference>